<dbReference type="STRING" id="5786.F0ZCU5"/>
<dbReference type="PANTHER" id="PTHR42776:SF4">
    <property type="entry name" value="ACYLAMINO-ACID-RELEASING ENZYME"/>
    <property type="match status" value="1"/>
</dbReference>
<dbReference type="OMA" id="WNKDSTH"/>
<dbReference type="GeneID" id="10502550"/>
<evidence type="ECO:0000256" key="5">
    <source>
        <dbReference type="ARBA" id="ARBA00012917"/>
    </source>
</evidence>
<accession>F0ZCU5</accession>
<feature type="domain" description="Acylamino-acid-releasing enzyme N-terminal" evidence="10">
    <location>
        <begin position="8"/>
        <end position="454"/>
    </location>
</feature>
<dbReference type="Pfam" id="PF19283">
    <property type="entry name" value="APEH_N"/>
    <property type="match status" value="1"/>
</dbReference>
<evidence type="ECO:0000259" key="9">
    <source>
        <dbReference type="Pfam" id="PF00326"/>
    </source>
</evidence>
<proteinExistence type="inferred from homology"/>
<dbReference type="MEROPS" id="S09.004"/>
<comment type="similarity">
    <text evidence="3">Belongs to the peptidase S9C family.</text>
</comment>
<evidence type="ECO:0000259" key="10">
    <source>
        <dbReference type="Pfam" id="PF19283"/>
    </source>
</evidence>
<dbReference type="Gene3D" id="3.40.50.1820">
    <property type="entry name" value="alpha/beta hydrolase"/>
    <property type="match status" value="1"/>
</dbReference>
<dbReference type="InterPro" id="IPR029058">
    <property type="entry name" value="AB_hydrolase_fold"/>
</dbReference>
<dbReference type="VEuPathDB" id="AmoebaDB:DICPUDRAFT_149098"/>
<reference evidence="12" key="1">
    <citation type="journal article" date="2011" name="Genome Biol.">
        <title>Comparative genomics of the social amoebae Dictyostelium discoideum and Dictyostelium purpureum.</title>
        <authorList>
            <consortium name="US DOE Joint Genome Institute (JGI-PGF)"/>
            <person name="Sucgang R."/>
            <person name="Kuo A."/>
            <person name="Tian X."/>
            <person name="Salerno W."/>
            <person name="Parikh A."/>
            <person name="Feasley C.L."/>
            <person name="Dalin E."/>
            <person name="Tu H."/>
            <person name="Huang E."/>
            <person name="Barry K."/>
            <person name="Lindquist E."/>
            <person name="Shapiro H."/>
            <person name="Bruce D."/>
            <person name="Schmutz J."/>
            <person name="Salamov A."/>
            <person name="Fey P."/>
            <person name="Gaudet P."/>
            <person name="Anjard C."/>
            <person name="Babu M.M."/>
            <person name="Basu S."/>
            <person name="Bushmanova Y."/>
            <person name="van der Wel H."/>
            <person name="Katoh-Kurasawa M."/>
            <person name="Dinh C."/>
            <person name="Coutinho P.M."/>
            <person name="Saito T."/>
            <person name="Elias M."/>
            <person name="Schaap P."/>
            <person name="Kay R.R."/>
            <person name="Henrissat B."/>
            <person name="Eichinger L."/>
            <person name="Rivero F."/>
            <person name="Putnam N.H."/>
            <person name="West C.M."/>
            <person name="Loomis W.F."/>
            <person name="Chisholm R.L."/>
            <person name="Shaulsky G."/>
            <person name="Strassmann J.E."/>
            <person name="Queller D.C."/>
            <person name="Kuspa A."/>
            <person name="Grigoriev I.V."/>
        </authorList>
    </citation>
    <scope>NUCLEOTIDE SEQUENCE [LARGE SCALE GENOMIC DNA]</scope>
    <source>
        <strain evidence="12">QSDP1</strain>
    </source>
</reference>
<dbReference type="FunCoup" id="F0ZCU5">
    <property type="interactions" value="22"/>
</dbReference>
<dbReference type="AlphaFoldDB" id="F0ZCU5"/>
<evidence type="ECO:0000256" key="6">
    <source>
        <dbReference type="ARBA" id="ARBA00022490"/>
    </source>
</evidence>
<dbReference type="OrthoDB" id="416344at2759"/>
<evidence type="ECO:0000256" key="4">
    <source>
        <dbReference type="ARBA" id="ARBA00011881"/>
    </source>
</evidence>
<comment type="subunit">
    <text evidence="4">Homotetramer.</text>
</comment>
<dbReference type="eggNOG" id="KOG2100">
    <property type="taxonomic scope" value="Eukaryota"/>
</dbReference>
<dbReference type="Proteomes" id="UP000001064">
    <property type="component" value="Unassembled WGS sequence"/>
</dbReference>
<evidence type="ECO:0000256" key="8">
    <source>
        <dbReference type="SAM" id="Coils"/>
    </source>
</evidence>
<protein>
    <recommendedName>
        <fullName evidence="5">acylaminoacyl-peptidase</fullName>
        <ecNumber evidence="5">3.4.19.1</ecNumber>
    </recommendedName>
</protein>
<dbReference type="FunFam" id="3.40.50.1820:FF:000344">
    <property type="entry name" value="Acylamino-acid-releasing enzyme"/>
    <property type="match status" value="1"/>
</dbReference>
<dbReference type="InParanoid" id="F0ZCU5"/>
<keyword evidence="12" id="KW-1185">Reference proteome</keyword>
<sequence>MCDKKNIQYFKDIISIPTIVNSSFTNININSNNISISITLSQTDIKNKKNKLYNLDKVILENDSIWSTPFLKEASTLLNSVSPSFRKQITIKETTPNEYIFDILDNDQTIISSFKSNNQIKRILIDDWFGNLSWSPSEDYIVFVGELNKNNNNLGFFNKDSGIDLNNTSIGDQYLYRESWGETYSNVYNPTLFIIDIKNETVFPLETFPNDKITPGQPIWTPCGCGIIFVGWEIDKRKFGLRLCFNRKSSLYHIDFNLYKNNKNQLIKENQQQQQQQQKEQQSSLIITPSPLIIENLIKELGSYRSPRFSPDGNNLVFLGFDEVIYNHNSCSKIFRIPWDKRVEQKKTIVETLFIYRNFNDEFPGIYCSSLPLSPFINNNTIVFSDSVRSIRKLLSFNIDTKQIHIINTNGIIDSKETPCNYFVYQVNSLKKIALCRISSPNQPPSINVLKFNEEGLEITKHLVVYKPKQSDQHANMFSSFKYSIHNVPTLLNAQSLKSFEMIYLKNTSKGKKPTIIFIHGGFQMSVDLEYSFSFAYLVSLGYNIIIPNYRGSTGFGRDFLNSLVGQISQMDVDDCIQALSYSCEKVDPEGIDPDKLCAIGGSHGGSIGAILAALPGFANIKTVILRNPVIDQAAQAMVTDIPDWSMFKCGISIDENKKSYNTAPTIKEIEIMKNLSPIKYIQDINIPVLLLLGENDLRVPPKTQGLLLYNSLKERDQIVKCLMYPSNGHALESIEAKLDQWINISNWLNKYL</sequence>
<dbReference type="SUPFAM" id="SSF82171">
    <property type="entry name" value="DPP6 N-terminal domain-like"/>
    <property type="match status" value="1"/>
</dbReference>
<dbReference type="EMBL" id="GL870981">
    <property type="protein sequence ID" value="EGC38200.1"/>
    <property type="molecule type" value="Genomic_DNA"/>
</dbReference>
<organism evidence="11 12">
    <name type="scientific">Dictyostelium purpureum</name>
    <name type="common">Slime mold</name>
    <dbReference type="NCBI Taxonomy" id="5786"/>
    <lineage>
        <taxon>Eukaryota</taxon>
        <taxon>Amoebozoa</taxon>
        <taxon>Evosea</taxon>
        <taxon>Eumycetozoa</taxon>
        <taxon>Dictyostelia</taxon>
        <taxon>Dictyosteliales</taxon>
        <taxon>Dictyosteliaceae</taxon>
        <taxon>Dictyostelium</taxon>
    </lineage>
</organism>
<evidence type="ECO:0000256" key="7">
    <source>
        <dbReference type="ARBA" id="ARBA00022801"/>
    </source>
</evidence>
<dbReference type="GO" id="GO:0004252">
    <property type="term" value="F:serine-type endopeptidase activity"/>
    <property type="evidence" value="ECO:0000318"/>
    <property type="project" value="GO_Central"/>
</dbReference>
<keyword evidence="6" id="KW-0963">Cytoplasm</keyword>
<keyword evidence="8" id="KW-0175">Coiled coil</keyword>
<evidence type="ECO:0000313" key="12">
    <source>
        <dbReference type="Proteomes" id="UP000001064"/>
    </source>
</evidence>
<evidence type="ECO:0000256" key="1">
    <source>
        <dbReference type="ARBA" id="ARBA00000721"/>
    </source>
</evidence>
<dbReference type="SUPFAM" id="SSF53474">
    <property type="entry name" value="alpha/beta-Hydrolases"/>
    <property type="match status" value="1"/>
</dbReference>
<dbReference type="GO" id="GO:0008242">
    <property type="term" value="F:omega peptidase activity"/>
    <property type="evidence" value="ECO:0007669"/>
    <property type="project" value="UniProtKB-EC"/>
</dbReference>
<dbReference type="Pfam" id="PF00326">
    <property type="entry name" value="Peptidase_S9"/>
    <property type="match status" value="1"/>
</dbReference>
<feature type="domain" description="Peptidase S9 prolyl oligopeptidase catalytic" evidence="9">
    <location>
        <begin position="531"/>
        <end position="753"/>
    </location>
</feature>
<feature type="coiled-coil region" evidence="8">
    <location>
        <begin position="256"/>
        <end position="283"/>
    </location>
</feature>
<evidence type="ECO:0000256" key="2">
    <source>
        <dbReference type="ARBA" id="ARBA00004496"/>
    </source>
</evidence>
<gene>
    <name evidence="11" type="ORF">DICPUDRAFT_149098</name>
</gene>
<evidence type="ECO:0000256" key="3">
    <source>
        <dbReference type="ARBA" id="ARBA00010040"/>
    </source>
</evidence>
<dbReference type="GO" id="GO:0006508">
    <property type="term" value="P:proteolysis"/>
    <property type="evidence" value="ECO:0007669"/>
    <property type="project" value="InterPro"/>
</dbReference>
<keyword evidence="7" id="KW-0378">Hydrolase</keyword>
<dbReference type="GO" id="GO:0005737">
    <property type="term" value="C:cytoplasm"/>
    <property type="evidence" value="ECO:0007669"/>
    <property type="project" value="UniProtKB-SubCell"/>
</dbReference>
<dbReference type="KEGG" id="dpp:DICPUDRAFT_149098"/>
<dbReference type="EC" id="3.4.19.1" evidence="5"/>
<evidence type="ECO:0000313" key="11">
    <source>
        <dbReference type="EMBL" id="EGC38200.1"/>
    </source>
</evidence>
<comment type="subcellular location">
    <subcellularLocation>
        <location evidence="2">Cytoplasm</location>
    </subcellularLocation>
</comment>
<comment type="catalytic activity">
    <reaction evidence="1">
        <text>Cleavage of an N-acetyl or N-formyl amino acid from the N-terminus of a polypeptide.</text>
        <dbReference type="EC" id="3.4.19.1"/>
    </reaction>
</comment>
<name>F0ZCU5_DICPU</name>
<dbReference type="InterPro" id="IPR001375">
    <property type="entry name" value="Peptidase_S9_cat"/>
</dbReference>
<dbReference type="InterPro" id="IPR045550">
    <property type="entry name" value="AARE_N"/>
</dbReference>
<dbReference type="PANTHER" id="PTHR42776">
    <property type="entry name" value="SERINE PEPTIDASE S9 FAMILY MEMBER"/>
    <property type="match status" value="1"/>
</dbReference>
<dbReference type="RefSeq" id="XP_003285238.1">
    <property type="nucleotide sequence ID" value="XM_003285190.1"/>
</dbReference>